<accession>A0A1B1BQQ8</accession>
<dbReference type="Proteomes" id="UP000092582">
    <property type="component" value="Plasmid pP27867_1"/>
</dbReference>
<protein>
    <submittedName>
        <fullName evidence="1">Uncharacterized protein</fullName>
    </submittedName>
</protein>
<geneLocation type="plasmid" evidence="2">
    <name>pp27867_1</name>
</geneLocation>
<keyword evidence="1" id="KW-0614">Plasmid</keyword>
<dbReference type="EMBL" id="CP016283">
    <property type="protein sequence ID" value="ANP74811.1"/>
    <property type="molecule type" value="Genomic_DNA"/>
</dbReference>
<evidence type="ECO:0000313" key="2">
    <source>
        <dbReference type="Proteomes" id="UP000092582"/>
    </source>
</evidence>
<evidence type="ECO:0000313" key="1">
    <source>
        <dbReference type="EMBL" id="ANP74811.1"/>
    </source>
</evidence>
<name>A0A1B1BQQ8_9MICO</name>
<dbReference type="AlphaFoldDB" id="A0A1B1BQQ8"/>
<reference evidence="1 2" key="1">
    <citation type="submission" date="2016-06" db="EMBL/GenBank/DDBJ databases">
        <title>Genome sequencing of Cryobacterium arcticum PAMC 27867.</title>
        <authorList>
            <person name="Lee J."/>
            <person name="Kim O.-S."/>
        </authorList>
    </citation>
    <scope>NUCLEOTIDE SEQUENCE [LARGE SCALE GENOMIC DNA]</scope>
    <source>
        <strain evidence="1 2">PAMC 27867</strain>
        <plasmid evidence="2">pp27867_1</plasmid>
    </source>
</reference>
<gene>
    <name evidence="1" type="ORF">PA27867_3899</name>
</gene>
<keyword evidence="2" id="KW-1185">Reference proteome</keyword>
<organism evidence="1 2">
    <name type="scientific">Cryobacterium arcticum</name>
    <dbReference type="NCBI Taxonomy" id="670052"/>
    <lineage>
        <taxon>Bacteria</taxon>
        <taxon>Bacillati</taxon>
        <taxon>Actinomycetota</taxon>
        <taxon>Actinomycetes</taxon>
        <taxon>Micrococcales</taxon>
        <taxon>Microbacteriaceae</taxon>
        <taxon>Cryobacterium</taxon>
    </lineage>
</organism>
<proteinExistence type="predicted"/>
<sequence length="67" mass="7507">MATMSIQTIETRVTKVDNEGQARSRQLANRSENLSSHAHVRYVLSHTATIDGAEYVTFVDTLTRVND</sequence>
<dbReference type="KEGG" id="cart:PA27867_3899"/>